<evidence type="ECO:0000313" key="1">
    <source>
        <dbReference type="EMBL" id="GAI66563.1"/>
    </source>
</evidence>
<proteinExistence type="predicted"/>
<dbReference type="EMBL" id="BARV01045186">
    <property type="protein sequence ID" value="GAI66563.1"/>
    <property type="molecule type" value="Genomic_DNA"/>
</dbReference>
<dbReference type="AlphaFoldDB" id="X1QEE1"/>
<gene>
    <name evidence="1" type="ORF">S06H3_66370</name>
</gene>
<name>X1QEE1_9ZZZZ</name>
<organism evidence="1">
    <name type="scientific">marine sediment metagenome</name>
    <dbReference type="NCBI Taxonomy" id="412755"/>
    <lineage>
        <taxon>unclassified sequences</taxon>
        <taxon>metagenomes</taxon>
        <taxon>ecological metagenomes</taxon>
    </lineage>
</organism>
<sequence>MVVELMERLHPDNFGELPDGVRDEILAIWRSERDRVVRELEAMLVGHMRD</sequence>
<reference evidence="1" key="1">
    <citation type="journal article" date="2014" name="Front. Microbiol.">
        <title>High frequency of phylogenetically diverse reductive dehalogenase-homologous genes in deep subseafloor sedimentary metagenomes.</title>
        <authorList>
            <person name="Kawai M."/>
            <person name="Futagami T."/>
            <person name="Toyoda A."/>
            <person name="Takaki Y."/>
            <person name="Nishi S."/>
            <person name="Hori S."/>
            <person name="Arai W."/>
            <person name="Tsubouchi T."/>
            <person name="Morono Y."/>
            <person name="Uchiyama I."/>
            <person name="Ito T."/>
            <person name="Fujiyama A."/>
            <person name="Inagaki F."/>
            <person name="Takami H."/>
        </authorList>
    </citation>
    <scope>NUCLEOTIDE SEQUENCE</scope>
    <source>
        <strain evidence="1">Expedition CK06-06</strain>
    </source>
</reference>
<protein>
    <submittedName>
        <fullName evidence="1">Uncharacterized protein</fullName>
    </submittedName>
</protein>
<accession>X1QEE1</accession>
<comment type="caution">
    <text evidence="1">The sequence shown here is derived from an EMBL/GenBank/DDBJ whole genome shotgun (WGS) entry which is preliminary data.</text>
</comment>
<feature type="non-terminal residue" evidence="1">
    <location>
        <position position="50"/>
    </location>
</feature>